<gene>
    <name evidence="3" type="ORF">EV702DRAFT_1061204</name>
</gene>
<feature type="compositionally biased region" description="Basic and acidic residues" evidence="1">
    <location>
        <begin position="630"/>
        <end position="646"/>
    </location>
</feature>
<feature type="compositionally biased region" description="Basic and acidic residues" evidence="1">
    <location>
        <begin position="1005"/>
        <end position="1023"/>
    </location>
</feature>
<feature type="region of interest" description="Disordered" evidence="1">
    <location>
        <begin position="1005"/>
        <end position="1050"/>
    </location>
</feature>
<dbReference type="Proteomes" id="UP000714275">
    <property type="component" value="Unassembled WGS sequence"/>
</dbReference>
<feature type="region of interest" description="Disordered" evidence="1">
    <location>
        <begin position="1"/>
        <end position="45"/>
    </location>
</feature>
<feature type="compositionally biased region" description="Pro residues" evidence="1">
    <location>
        <begin position="16"/>
        <end position="32"/>
    </location>
</feature>
<dbReference type="InterPro" id="IPR059025">
    <property type="entry name" value="STB6_N"/>
</dbReference>
<comment type="caution">
    <text evidence="3">The sequence shown here is derived from an EMBL/GenBank/DDBJ whole genome shotgun (WGS) entry which is preliminary data.</text>
</comment>
<name>A0A9P7A8A9_9AGAM</name>
<dbReference type="OrthoDB" id="19806at2759"/>
<feature type="region of interest" description="Disordered" evidence="1">
    <location>
        <begin position="1078"/>
        <end position="1114"/>
    </location>
</feature>
<evidence type="ECO:0000259" key="2">
    <source>
        <dbReference type="Pfam" id="PF25995"/>
    </source>
</evidence>
<keyword evidence="4" id="KW-1185">Reference proteome</keyword>
<evidence type="ECO:0000313" key="4">
    <source>
        <dbReference type="Proteomes" id="UP000714275"/>
    </source>
</evidence>
<dbReference type="GO" id="GO:0070822">
    <property type="term" value="C:Sin3-type complex"/>
    <property type="evidence" value="ECO:0007669"/>
    <property type="project" value="TreeGrafter"/>
</dbReference>
<proteinExistence type="predicted"/>
<reference evidence="3" key="1">
    <citation type="journal article" date="2020" name="New Phytol.">
        <title>Comparative genomics reveals dynamic genome evolution in host specialist ectomycorrhizal fungi.</title>
        <authorList>
            <person name="Lofgren L.A."/>
            <person name="Nguyen N.H."/>
            <person name="Vilgalys R."/>
            <person name="Ruytinx J."/>
            <person name="Liao H.L."/>
            <person name="Branco S."/>
            <person name="Kuo A."/>
            <person name="LaButti K."/>
            <person name="Lipzen A."/>
            <person name="Andreopoulos W."/>
            <person name="Pangilinan J."/>
            <person name="Riley R."/>
            <person name="Hundley H."/>
            <person name="Na H."/>
            <person name="Barry K."/>
            <person name="Grigoriev I.V."/>
            <person name="Stajich J.E."/>
            <person name="Kennedy P.G."/>
        </authorList>
    </citation>
    <scope>NUCLEOTIDE SEQUENCE</scope>
    <source>
        <strain evidence="3">DOB743</strain>
    </source>
</reference>
<evidence type="ECO:0000256" key="1">
    <source>
        <dbReference type="SAM" id="MobiDB-lite"/>
    </source>
</evidence>
<feature type="compositionally biased region" description="Polar residues" evidence="1">
    <location>
        <begin position="243"/>
        <end position="255"/>
    </location>
</feature>
<dbReference type="PANTHER" id="PTHR31011:SF2">
    <property type="entry name" value="PROTEIN STB2-RELATED"/>
    <property type="match status" value="1"/>
</dbReference>
<dbReference type="Pfam" id="PF25995">
    <property type="entry name" value="STB6_N"/>
    <property type="match status" value="1"/>
</dbReference>
<feature type="domain" description="STB6-like N-terminal" evidence="2">
    <location>
        <begin position="66"/>
        <end position="202"/>
    </location>
</feature>
<protein>
    <recommendedName>
        <fullName evidence="2">STB6-like N-terminal domain-containing protein</fullName>
    </recommendedName>
</protein>
<dbReference type="AlphaFoldDB" id="A0A9P7A8A9"/>
<feature type="region of interest" description="Disordered" evidence="1">
    <location>
        <begin position="625"/>
        <end position="656"/>
    </location>
</feature>
<feature type="region of interest" description="Disordered" evidence="1">
    <location>
        <begin position="235"/>
        <end position="255"/>
    </location>
</feature>
<dbReference type="EMBL" id="JABBWD010000002">
    <property type="protein sequence ID" value="KAG1783311.1"/>
    <property type="molecule type" value="Genomic_DNA"/>
</dbReference>
<sequence>MANSTIGPPRLLMPTVRPPTPPRIPQSPPSPPTRRQTSSKLIRSRSGSATAIMTSAAFNAGTGVSGDSVGERWIGRKSRLEIAENRVELQGYQMYAVEKWIVERIRPVTVLIVYTGDSSHKITVTVLKPADCLTHQEGELELKLSVQHLRKDGARPKQTPLGILMVTSLANFRSDYTIVQIPDGDFLAVQERLYCNINLLRMGCSGRSAVTLEEPSETTEDRFKSLYFIPDTPSATHPFRSKSPPNSRAQTRTFSHSPSPLIVIPDTLNSSSSHVQLLYTGAPPQHSTSSITAQQSQRHPHFAAIVLELVKLIQAALSVCGMFPLTTLPMLDGLLCDVTIDGLQKWMVEVGENFPGIEATERIADPSAVAALLSFVLSARNKLASLAQAVPKDPFLHPHVLITCISACAQAQLLGISSHPNNGTHSSPTLSHTETPLLVTVSGTSSPGLSMSPAVSMYSPSPSVGASCSVPHSALPTYLNLHLYNALTSTHEARLKHSDSRRVQRIILSTLDPTSEPNSSDDERRGLGGRVRGFVGRGGVAGAEGILAPVADLGTFVRAVIGRDKQHEKVGSRAEKNFLERERVRKDEKPDEVSEKERIAGSVRALWTGRVEVAVRLRARAVGPTQTLHRTQEKVREGDKDKERLTSSDVDDSGIVKSAGEDDIDLTFGGAWSGKVQKKLEFWAGINRSKRSIDLSSPLRSTGRSSLIAVPLSAQSSLSGRVYADTSVLTVPSVVLSPNSGDDEDLPSSGQVSPISISRIHNPFILDPSDASVTAQRSTSNLNNDDPEYNRRVNSFLARHPRRPRDESRVSSWSGIGNVEEKSKYVDTSTERESEAESKRQIFRPNIQRRHSFHDLDAFRDLRILPFKWMRIDVDLCGHLLVMHRREEHLKCMLACLEHVSSNLAATNADLLKDDRDHREFLSNLSSQLEALQRVEDTRVAAHDSRQQVAALNYEAGQFRRQDLWDAAIAPRAKVLELRGKVFGLDTVSSRKRRRKQWTLGGQEREVDVWGRTESEAEEERRAGAGLGDLRVLGDETDDEMSEAEEEDEHKDVLMQPMWLLKFLTRWTARLGFLAGQSGVQASPSQSHAQSRDSSAPATDSRTNGASISPSLPS</sequence>
<evidence type="ECO:0000313" key="3">
    <source>
        <dbReference type="EMBL" id="KAG1783311.1"/>
    </source>
</evidence>
<dbReference type="PANTHER" id="PTHR31011">
    <property type="entry name" value="PROTEIN STB2-RELATED"/>
    <property type="match status" value="1"/>
</dbReference>
<feature type="compositionally biased region" description="Acidic residues" evidence="1">
    <location>
        <begin position="1035"/>
        <end position="1049"/>
    </location>
</feature>
<organism evidence="3 4">
    <name type="scientific">Suillus placidus</name>
    <dbReference type="NCBI Taxonomy" id="48579"/>
    <lineage>
        <taxon>Eukaryota</taxon>
        <taxon>Fungi</taxon>
        <taxon>Dikarya</taxon>
        <taxon>Basidiomycota</taxon>
        <taxon>Agaricomycotina</taxon>
        <taxon>Agaricomycetes</taxon>
        <taxon>Agaricomycetidae</taxon>
        <taxon>Boletales</taxon>
        <taxon>Suillineae</taxon>
        <taxon>Suillaceae</taxon>
        <taxon>Suillus</taxon>
    </lineage>
</organism>
<dbReference type="InterPro" id="IPR038919">
    <property type="entry name" value="STB2/STB2"/>
</dbReference>
<accession>A0A9P7A8A9</accession>